<dbReference type="Proteomes" id="UP000532866">
    <property type="component" value="Unassembled WGS sequence"/>
</dbReference>
<keyword evidence="4" id="KW-0812">Transmembrane</keyword>
<comment type="similarity">
    <text evidence="1">Belongs to the glycosyltransferase 2 family.</text>
</comment>
<dbReference type="Pfam" id="PF13641">
    <property type="entry name" value="Glyco_tranf_2_3"/>
    <property type="match status" value="1"/>
</dbReference>
<feature type="transmembrane region" description="Helical" evidence="4">
    <location>
        <begin position="306"/>
        <end position="330"/>
    </location>
</feature>
<keyword evidence="3 5" id="KW-0808">Transferase</keyword>
<evidence type="ECO:0000256" key="4">
    <source>
        <dbReference type="SAM" id="Phobius"/>
    </source>
</evidence>
<sequence>MTGLIHLFTIISVVLVCIYFGYTTFILLLPPFKKQDDAEIIKTDTDFYYLFLVPCLNEEKVITKTVQSILDLPHKHKMVIVVDDDSNDETVARVRAMRLHNAKVIERKLPNAQLGKGESLNYSFQKIKRAVTKLGADPSKIILTVIDGDGRPSQNLLLEADKMFADPAVGAAQTRIRITNRHKLMPMMQDIEFFSTVSSIQNSREYTDSVGLGGNGQFTRLSALYELSETPWSKCLLEDFDLGLSILLKGWKNKYISEAVVYQQGLTSIKRFIKQRARWVQGNIQSMNRLKEINHSKLSNISKMDLYYFLAQPWINLLGSLIMVFSWIFMALFFHQIQISSAISNTWENWSAIAFLLLLIFSPGLTWCMYHYSVSKNDIDSTSFWRCIVAGLVMPLYNLLTIPSIWIAFWRQLFKKEGWTKTERLDDDMVQQ</sequence>
<organism evidence="5 6">
    <name type="scientific">Listeria booriae</name>
    <dbReference type="NCBI Taxonomy" id="1552123"/>
    <lineage>
        <taxon>Bacteria</taxon>
        <taxon>Bacillati</taxon>
        <taxon>Bacillota</taxon>
        <taxon>Bacilli</taxon>
        <taxon>Bacillales</taxon>
        <taxon>Listeriaceae</taxon>
        <taxon>Listeria</taxon>
    </lineage>
</organism>
<dbReference type="EMBL" id="JAAROL010000003">
    <property type="protein sequence ID" value="MBC1332255.1"/>
    <property type="molecule type" value="Genomic_DNA"/>
</dbReference>
<feature type="transmembrane region" description="Helical" evidence="4">
    <location>
        <begin position="6"/>
        <end position="29"/>
    </location>
</feature>
<evidence type="ECO:0000256" key="3">
    <source>
        <dbReference type="ARBA" id="ARBA00022679"/>
    </source>
</evidence>
<feature type="transmembrane region" description="Helical" evidence="4">
    <location>
        <begin position="350"/>
        <end position="372"/>
    </location>
</feature>
<keyword evidence="4" id="KW-0472">Membrane</keyword>
<dbReference type="GO" id="GO:0016757">
    <property type="term" value="F:glycosyltransferase activity"/>
    <property type="evidence" value="ECO:0007669"/>
    <property type="project" value="UniProtKB-KW"/>
</dbReference>
<feature type="transmembrane region" description="Helical" evidence="4">
    <location>
        <begin position="384"/>
        <end position="409"/>
    </location>
</feature>
<keyword evidence="2" id="KW-0328">Glycosyltransferase</keyword>
<comment type="caution">
    <text evidence="5">The sequence shown here is derived from an EMBL/GenBank/DDBJ whole genome shotgun (WGS) entry which is preliminary data.</text>
</comment>
<evidence type="ECO:0000313" key="5">
    <source>
        <dbReference type="EMBL" id="MBC1332255.1"/>
    </source>
</evidence>
<protein>
    <submittedName>
        <fullName evidence="5">Glycosyltransferase</fullName>
    </submittedName>
</protein>
<evidence type="ECO:0000313" key="6">
    <source>
        <dbReference type="Proteomes" id="UP000532866"/>
    </source>
</evidence>
<dbReference type="PANTHER" id="PTHR43630">
    <property type="entry name" value="POLY-BETA-1,6-N-ACETYL-D-GLUCOSAMINE SYNTHASE"/>
    <property type="match status" value="1"/>
</dbReference>
<proteinExistence type="inferred from homology"/>
<accession>A0A7X0TQ18</accession>
<dbReference type="RefSeq" id="WP_185374018.1">
    <property type="nucleotide sequence ID" value="NZ_JAARNB010000002.1"/>
</dbReference>
<dbReference type="Gene3D" id="3.90.550.10">
    <property type="entry name" value="Spore Coat Polysaccharide Biosynthesis Protein SpsA, Chain A"/>
    <property type="match status" value="1"/>
</dbReference>
<dbReference type="InterPro" id="IPR029044">
    <property type="entry name" value="Nucleotide-diphossugar_trans"/>
</dbReference>
<name>A0A7X0TQ18_9LIST</name>
<gene>
    <name evidence="5" type="ORF">HB759_09955</name>
</gene>
<evidence type="ECO:0000256" key="1">
    <source>
        <dbReference type="ARBA" id="ARBA00006739"/>
    </source>
</evidence>
<dbReference type="AlphaFoldDB" id="A0A7X0TQ18"/>
<keyword evidence="4" id="KW-1133">Transmembrane helix</keyword>
<evidence type="ECO:0000256" key="2">
    <source>
        <dbReference type="ARBA" id="ARBA00022676"/>
    </source>
</evidence>
<dbReference type="SUPFAM" id="SSF53448">
    <property type="entry name" value="Nucleotide-diphospho-sugar transferases"/>
    <property type="match status" value="1"/>
</dbReference>
<dbReference type="PANTHER" id="PTHR43630:SF1">
    <property type="entry name" value="POLY-BETA-1,6-N-ACETYL-D-GLUCOSAMINE SYNTHASE"/>
    <property type="match status" value="1"/>
</dbReference>
<reference evidence="5 6" key="1">
    <citation type="submission" date="2020-03" db="EMBL/GenBank/DDBJ databases">
        <title>Soil Listeria distribution.</title>
        <authorList>
            <person name="Liao J."/>
            <person name="Wiedmann M."/>
        </authorList>
    </citation>
    <scope>NUCLEOTIDE SEQUENCE [LARGE SCALE GENOMIC DNA]</scope>
    <source>
        <strain evidence="5 6">FSL L7-1833</strain>
    </source>
</reference>